<dbReference type="PROSITE" id="PS00028">
    <property type="entry name" value="ZINC_FINGER_C2H2_1"/>
    <property type="match status" value="20"/>
</dbReference>
<evidence type="ECO:0000256" key="1">
    <source>
        <dbReference type="ARBA" id="ARBA00004123"/>
    </source>
</evidence>
<dbReference type="GO" id="GO:0001228">
    <property type="term" value="F:DNA-binding transcription activator activity, RNA polymerase II-specific"/>
    <property type="evidence" value="ECO:0007669"/>
    <property type="project" value="TreeGrafter"/>
</dbReference>
<feature type="compositionally biased region" description="Basic and acidic residues" evidence="7">
    <location>
        <begin position="228"/>
        <end position="243"/>
    </location>
</feature>
<dbReference type="Gene3D" id="3.30.710.10">
    <property type="entry name" value="Potassium Channel Kv1.1, Chain A"/>
    <property type="match status" value="1"/>
</dbReference>
<feature type="compositionally biased region" description="Acidic residues" evidence="7">
    <location>
        <begin position="181"/>
        <end position="205"/>
    </location>
</feature>
<dbReference type="SUPFAM" id="SSF54695">
    <property type="entry name" value="POZ domain"/>
    <property type="match status" value="1"/>
</dbReference>
<keyword evidence="9" id="KW-1185">Reference proteome</keyword>
<feature type="compositionally biased region" description="Basic and acidic residues" evidence="7">
    <location>
        <begin position="170"/>
        <end position="180"/>
    </location>
</feature>
<dbReference type="PROSITE" id="PS50097">
    <property type="entry name" value="BTB"/>
    <property type="match status" value="1"/>
</dbReference>
<dbReference type="CDD" id="cd18186">
    <property type="entry name" value="BTB_POZ_ZBTB_KLHL-like"/>
    <property type="match status" value="1"/>
</dbReference>
<evidence type="ECO:0000256" key="4">
    <source>
        <dbReference type="ARBA" id="ARBA00022771"/>
    </source>
</evidence>
<dbReference type="InterPro" id="IPR000210">
    <property type="entry name" value="BTB/POZ_dom"/>
</dbReference>
<evidence type="ECO:0000256" key="3">
    <source>
        <dbReference type="ARBA" id="ARBA00022737"/>
    </source>
</evidence>
<keyword evidence="3" id="KW-0677">Repeat</keyword>
<evidence type="ECO:0000256" key="6">
    <source>
        <dbReference type="ARBA" id="ARBA00023242"/>
    </source>
</evidence>
<dbReference type="Proteomes" id="UP000749559">
    <property type="component" value="Unassembled WGS sequence"/>
</dbReference>
<evidence type="ECO:0000313" key="9">
    <source>
        <dbReference type="Proteomes" id="UP000749559"/>
    </source>
</evidence>
<protein>
    <submittedName>
        <fullName evidence="8">Uncharacterized protein</fullName>
    </submittedName>
</protein>
<keyword evidence="2" id="KW-0479">Metal-binding</keyword>
<dbReference type="Pfam" id="PF00651">
    <property type="entry name" value="BTB"/>
    <property type="match status" value="1"/>
</dbReference>
<name>A0A8J1U5G3_OWEFU</name>
<evidence type="ECO:0000313" key="8">
    <source>
        <dbReference type="EMBL" id="CAH1790779.1"/>
    </source>
</evidence>
<gene>
    <name evidence="8" type="ORF">OFUS_LOCUS15949</name>
</gene>
<dbReference type="PANTHER" id="PTHR24376">
    <property type="entry name" value="ZINC FINGER PROTEIN"/>
    <property type="match status" value="1"/>
</dbReference>
<feature type="region of interest" description="Disordered" evidence="7">
    <location>
        <begin position="588"/>
        <end position="612"/>
    </location>
</feature>
<dbReference type="EMBL" id="CAIIXF020000008">
    <property type="protein sequence ID" value="CAH1790779.1"/>
    <property type="molecule type" value="Genomic_DNA"/>
</dbReference>
<dbReference type="Gene3D" id="3.30.160.60">
    <property type="entry name" value="Classic Zinc Finger"/>
    <property type="match status" value="10"/>
</dbReference>
<accession>A0A8J1U5G3</accession>
<dbReference type="SMART" id="SM00355">
    <property type="entry name" value="ZnF_C2H2"/>
    <property type="match status" value="25"/>
</dbReference>
<dbReference type="InterPro" id="IPR013087">
    <property type="entry name" value="Znf_C2H2_type"/>
</dbReference>
<comment type="subcellular location">
    <subcellularLocation>
        <location evidence="1">Nucleus</location>
    </subcellularLocation>
</comment>
<proteinExistence type="predicted"/>
<dbReference type="SUPFAM" id="SSF57667">
    <property type="entry name" value="beta-beta-alpha zinc fingers"/>
    <property type="match status" value="10"/>
</dbReference>
<dbReference type="InterPro" id="IPR036236">
    <property type="entry name" value="Znf_C2H2_sf"/>
</dbReference>
<evidence type="ECO:0000256" key="5">
    <source>
        <dbReference type="ARBA" id="ARBA00022833"/>
    </source>
</evidence>
<evidence type="ECO:0000256" key="7">
    <source>
        <dbReference type="SAM" id="MobiDB-lite"/>
    </source>
</evidence>
<dbReference type="PANTHER" id="PTHR24376:SF216">
    <property type="entry name" value="ZINC FINGER PROTEIN 420-LIKE"/>
    <property type="match status" value="1"/>
</dbReference>
<keyword evidence="6" id="KW-0539">Nucleus</keyword>
<dbReference type="GO" id="GO:0008270">
    <property type="term" value="F:zinc ion binding"/>
    <property type="evidence" value="ECO:0007669"/>
    <property type="project" value="UniProtKB-KW"/>
</dbReference>
<dbReference type="AlphaFoldDB" id="A0A8J1U5G3"/>
<evidence type="ECO:0000256" key="2">
    <source>
        <dbReference type="ARBA" id="ARBA00022723"/>
    </source>
</evidence>
<sequence length="1167" mass="134483">MDSTDISDTIYQKRSLGNKLYKWKKTGTFCDLIIKTQYNVTLLVHKVIICASSEFLKAMVVAQGSRLPTLNLSRFNIGKDIMELLVDFMYDQPIQPSWDNIEAVTSAARAIGLDELLEIFRENEQCANIKGDVNDDGTEYSDIKQESMESGNLGDDNCWETEDVRKTGTADDVNFSRDEYDPLSDIDSDNLNDDYDELKDDIDQQNDDKNKSQQNNANKQLIYCNQLKNDDGPKLSDENDQLNHEGNLNNGAVGQPYVTSSYDKEWKNSNEENHSVHSGFNLKECSILVKRIKSETLKTISQKNSYGQLCPNGFSFYDKTAEDDFYTCKKCTKTFVYINALRDHVGLNHLNQKSKTQCNLLCKTCDESIMVKDWKLHHSTKHNHEDAEYTCTQCNAIYIHDLDLLCHIAEHAGNVDICTICDKTFSTEQEVTSHWMMYHTHCDIMFCHICGRVCPTKKILQEHIINDHAIQYIEVILKLQDPITGEDMQTNDSKCGAHKCQKCAKVFPRPNKLESHYMNTHTNLKPFTCDLCKAQFGTQSLLNVHKKRLHTVEGRFMCDRCGNEYLNLLQLKSHIQRHKFRNRKNRIRKRSRLKNSDTQPYIKPEMSHLTSGENPQKYIKAKVNLQDPITNEDMFTTDSKPGMHKCRKCAKVFPRPIKLEAHYMNTHTNLRPFPCDLCEFKYSTQSLLNTHKKRWHTIEQGNFTCDQCGKEYPNLFRLKSHMLIHKYKHIKRVRKDRPPKPATCQICHQNFQSRALMSAHRVKIHSVKPFACKECPKRFYKASVLDRHIGNNHTTCTPYSCAICDFKFPTKSSLSGHIKLHAKGKQMPKEQRVLKSQANLPIQCELCGEVCLGKEYKTHKTTKHGTPSWPPLGEGSVDGKIYKCFNCEQMFEEFKLYKKHFVVSHSNVASHQCAKCNESFLTKTSLANHMKECHSDRTFNCTECERKFETAKSLKDHQLIHCICNVCNKQLSSRKTLYRHKRHLHGDDKPYQCNQCKQRFIIPSELNVHIQHKHIGKIYCSICDKHFPNLNLLRKHRVLTHKTGKLDTSPTPCDVCGKSLKGTSGLRVHMQNVHGASSKSVQCHICGKEFHSRKYCSAHIRRVHTEKDVADITCVHCGSTFSAKSSMLRHVSLQHPNVSPPLPLQCKHCSEIFREEKHLENHILVSH</sequence>
<reference evidence="8" key="1">
    <citation type="submission" date="2022-03" db="EMBL/GenBank/DDBJ databases">
        <authorList>
            <person name="Martin C."/>
        </authorList>
    </citation>
    <scope>NUCLEOTIDE SEQUENCE</scope>
</reference>
<comment type="caution">
    <text evidence="8">The sequence shown here is derived from an EMBL/GenBank/DDBJ whole genome shotgun (WGS) entry which is preliminary data.</text>
</comment>
<dbReference type="Pfam" id="PF13912">
    <property type="entry name" value="zf-C2H2_6"/>
    <property type="match status" value="2"/>
</dbReference>
<dbReference type="PROSITE" id="PS50157">
    <property type="entry name" value="ZINC_FINGER_C2H2_2"/>
    <property type="match status" value="18"/>
</dbReference>
<keyword evidence="4" id="KW-0863">Zinc-finger</keyword>
<dbReference type="GO" id="GO:0000978">
    <property type="term" value="F:RNA polymerase II cis-regulatory region sequence-specific DNA binding"/>
    <property type="evidence" value="ECO:0007669"/>
    <property type="project" value="TreeGrafter"/>
</dbReference>
<dbReference type="OrthoDB" id="2311693at2759"/>
<dbReference type="InterPro" id="IPR011333">
    <property type="entry name" value="SKP1/BTB/POZ_sf"/>
</dbReference>
<feature type="compositionally biased region" description="Polar residues" evidence="7">
    <location>
        <begin position="244"/>
        <end position="255"/>
    </location>
</feature>
<dbReference type="Pfam" id="PF00096">
    <property type="entry name" value="zf-C2H2"/>
    <property type="match status" value="3"/>
</dbReference>
<dbReference type="GO" id="GO:0005634">
    <property type="term" value="C:nucleus"/>
    <property type="evidence" value="ECO:0007669"/>
    <property type="project" value="UniProtKB-SubCell"/>
</dbReference>
<feature type="region of interest" description="Disordered" evidence="7">
    <location>
        <begin position="170"/>
        <end position="255"/>
    </location>
</feature>
<dbReference type="SMART" id="SM00225">
    <property type="entry name" value="BTB"/>
    <property type="match status" value="1"/>
</dbReference>
<keyword evidence="5" id="KW-0862">Zinc</keyword>
<organism evidence="8 9">
    <name type="scientific">Owenia fusiformis</name>
    <name type="common">Polychaete worm</name>
    <dbReference type="NCBI Taxonomy" id="6347"/>
    <lineage>
        <taxon>Eukaryota</taxon>
        <taxon>Metazoa</taxon>
        <taxon>Spiralia</taxon>
        <taxon>Lophotrochozoa</taxon>
        <taxon>Annelida</taxon>
        <taxon>Polychaeta</taxon>
        <taxon>Sedentaria</taxon>
        <taxon>Canalipalpata</taxon>
        <taxon>Sabellida</taxon>
        <taxon>Oweniida</taxon>
        <taxon>Oweniidae</taxon>
        <taxon>Owenia</taxon>
    </lineage>
</organism>